<evidence type="ECO:0000256" key="2">
    <source>
        <dbReference type="ARBA" id="ARBA00022692"/>
    </source>
</evidence>
<evidence type="ECO:0000313" key="13">
    <source>
        <dbReference type="EMBL" id="CAB3977023.1"/>
    </source>
</evidence>
<evidence type="ECO:0000256" key="9">
    <source>
        <dbReference type="ARBA" id="ARBA00023134"/>
    </source>
</evidence>
<feature type="compositionally biased region" description="Basic and acidic residues" evidence="12">
    <location>
        <begin position="604"/>
        <end position="617"/>
    </location>
</feature>
<dbReference type="SUPFAM" id="SSF111479">
    <property type="entry name" value="Fzo-like conserved region"/>
    <property type="match status" value="1"/>
</dbReference>
<dbReference type="InterPro" id="IPR045063">
    <property type="entry name" value="Dynamin_N"/>
</dbReference>
<dbReference type="Pfam" id="PF04799">
    <property type="entry name" value="Fzo_mitofusin"/>
    <property type="match status" value="1"/>
</dbReference>
<keyword evidence="10" id="KW-0472">Membrane</keyword>
<sequence>MQNGSNPRRSMSHIDRHRSLQGEHGNDIDSPLQLFTKAKSKINKTFQEITGYLEEASSYLEEKCYISEEFVDEVDKSSNEVKGYLSQVAGITEVLSRDNMKVAFFGRTSNGKSTVINAMLRDRILPAGIGHTTSCFLSVSGAEVDTPYVLTPDSKEQKNIQSLSQLAHELCQEKLDPSSLIQVHWPKSKCALLRNDIILVDSPGIDVSPDLDSWIDNYCLDADVFVLVANAESTLMVTEKKFFSKVNQKLSRPNIFILNNRWDASASEPFMEAVKNQHLERTVNFLANELQCVEKSQAEDRVFFVSAKETLTKRIQENQGMPDAGAAIHAEGFQARLMEFEHFERKFEECISKSAIQTKFESHAVQGMQTTGLVRKIMEKIEAKSKAERSKCIEEKSGWEERLAMMKEKLDLISHECKNKIKEIKEQVEHQVAQAMSAEINQLEILVNQFDHPFHTHSGFIRTYKRELHTHIENGLGRNLTARCGSALSQSIEETNKSMTDRLVALLPPEYPHEVMEISNSRHEFEVSYQMDIHNICSDFQEDLLFHFSLGWRTMLRKFLAPYNRRLAIVLGADLPVSKPSSPFNPQYRRHDFPSTSRSPPRSLSDHDEGETITRRRSDEMLKDDEVTLAVIRNIASLSSNSATGIVIIGGLVWRMVGWKLILGCGALYGSLYVIERLRWTNSAKERTFKNQFVSFAADRLQLVVSMTSSNCSQQVMQELSSTFIKLCDLVDAAKKKVENEISKLSEKIADLEKAESQARILGNKARWLEDQLSNFIREFGLTRSKI</sequence>
<dbReference type="FunFam" id="3.40.50.300:FF:000214">
    <property type="entry name" value="Mitofusin 2"/>
    <property type="match status" value="1"/>
</dbReference>
<dbReference type="GO" id="GO:0005741">
    <property type="term" value="C:mitochondrial outer membrane"/>
    <property type="evidence" value="ECO:0007669"/>
    <property type="project" value="UniProtKB-SubCell"/>
</dbReference>
<dbReference type="Proteomes" id="UP001152795">
    <property type="component" value="Unassembled WGS sequence"/>
</dbReference>
<keyword evidence="2" id="KW-0812">Transmembrane</keyword>
<dbReference type="PANTHER" id="PTHR10465">
    <property type="entry name" value="TRANSMEMBRANE GTPASE FZO1"/>
    <property type="match status" value="1"/>
</dbReference>
<keyword evidence="9" id="KW-0342">GTP-binding</keyword>
<keyword evidence="5" id="KW-0378">Hydrolase</keyword>
<evidence type="ECO:0000256" key="12">
    <source>
        <dbReference type="SAM" id="MobiDB-lite"/>
    </source>
</evidence>
<dbReference type="GO" id="GO:0008053">
    <property type="term" value="P:mitochondrial fusion"/>
    <property type="evidence" value="ECO:0007669"/>
    <property type="project" value="InterPro"/>
</dbReference>
<keyword evidence="8" id="KW-0496">Mitochondrion</keyword>
<evidence type="ECO:0000256" key="4">
    <source>
        <dbReference type="ARBA" id="ARBA00022787"/>
    </source>
</evidence>
<dbReference type="InterPro" id="IPR006884">
    <property type="entry name" value="Fzo/mitofusin_HR2"/>
</dbReference>
<dbReference type="GO" id="GO:0003924">
    <property type="term" value="F:GTPase activity"/>
    <property type="evidence" value="ECO:0007669"/>
    <property type="project" value="InterPro"/>
</dbReference>
<evidence type="ECO:0000256" key="3">
    <source>
        <dbReference type="ARBA" id="ARBA00022741"/>
    </source>
</evidence>
<dbReference type="InterPro" id="IPR030381">
    <property type="entry name" value="G_DYNAMIN_dom"/>
</dbReference>
<evidence type="ECO:0000256" key="11">
    <source>
        <dbReference type="SAM" id="Coils"/>
    </source>
</evidence>
<dbReference type="InterPro" id="IPR027417">
    <property type="entry name" value="P-loop_NTPase"/>
</dbReference>
<accession>A0A7D9H919</accession>
<dbReference type="PROSITE" id="PS51718">
    <property type="entry name" value="G_DYNAMIN_2"/>
    <property type="match status" value="1"/>
</dbReference>
<dbReference type="GO" id="GO:0005525">
    <property type="term" value="F:GTP binding"/>
    <property type="evidence" value="ECO:0007669"/>
    <property type="project" value="UniProtKB-KW"/>
</dbReference>
<feature type="coiled-coil region" evidence="11">
    <location>
        <begin position="728"/>
        <end position="772"/>
    </location>
</feature>
<evidence type="ECO:0000256" key="10">
    <source>
        <dbReference type="ARBA" id="ARBA00023136"/>
    </source>
</evidence>
<dbReference type="OrthoDB" id="6256226at2759"/>
<keyword evidence="4" id="KW-1000">Mitochondrion outer membrane</keyword>
<dbReference type="CDD" id="cd09912">
    <property type="entry name" value="DLP_2"/>
    <property type="match status" value="1"/>
</dbReference>
<evidence type="ECO:0000256" key="1">
    <source>
        <dbReference type="ARBA" id="ARBA00004374"/>
    </source>
</evidence>
<evidence type="ECO:0000256" key="6">
    <source>
        <dbReference type="ARBA" id="ARBA00022989"/>
    </source>
</evidence>
<dbReference type="PANTHER" id="PTHR10465:SF3">
    <property type="entry name" value="TRANSMEMBRANE GTPASE MARF-RELATED"/>
    <property type="match status" value="1"/>
</dbReference>
<protein>
    <submittedName>
        <fullName evidence="13">Mitofusin-2</fullName>
    </submittedName>
</protein>
<organism evidence="13 14">
    <name type="scientific">Paramuricea clavata</name>
    <name type="common">Red gorgonian</name>
    <name type="synonym">Violescent sea-whip</name>
    <dbReference type="NCBI Taxonomy" id="317549"/>
    <lineage>
        <taxon>Eukaryota</taxon>
        <taxon>Metazoa</taxon>
        <taxon>Cnidaria</taxon>
        <taxon>Anthozoa</taxon>
        <taxon>Octocorallia</taxon>
        <taxon>Malacalcyonacea</taxon>
        <taxon>Plexauridae</taxon>
        <taxon>Paramuricea</taxon>
    </lineage>
</organism>
<proteinExistence type="predicted"/>
<dbReference type="AlphaFoldDB" id="A0A7D9H919"/>
<keyword evidence="6" id="KW-1133">Transmembrane helix</keyword>
<dbReference type="EMBL" id="CACRXK020000025">
    <property type="protein sequence ID" value="CAB3977023.1"/>
    <property type="molecule type" value="Genomic_DNA"/>
</dbReference>
<evidence type="ECO:0000256" key="5">
    <source>
        <dbReference type="ARBA" id="ARBA00022801"/>
    </source>
</evidence>
<dbReference type="InterPro" id="IPR027094">
    <property type="entry name" value="Mitofusin_fam"/>
</dbReference>
<comment type="subcellular location">
    <subcellularLocation>
        <location evidence="1">Mitochondrion outer membrane</location>
        <topology evidence="1">Multi-pass membrane protein</topology>
    </subcellularLocation>
</comment>
<gene>
    <name evidence="13" type="ORF">PACLA_8A065459</name>
</gene>
<keyword evidence="7 11" id="KW-0175">Coiled coil</keyword>
<feature type="region of interest" description="Disordered" evidence="12">
    <location>
        <begin position="582"/>
        <end position="617"/>
    </location>
</feature>
<reference evidence="13" key="1">
    <citation type="submission" date="2020-04" db="EMBL/GenBank/DDBJ databases">
        <authorList>
            <person name="Alioto T."/>
            <person name="Alioto T."/>
            <person name="Gomez Garrido J."/>
        </authorList>
    </citation>
    <scope>NUCLEOTIDE SEQUENCE</scope>
    <source>
        <strain evidence="13">A484AB</strain>
    </source>
</reference>
<keyword evidence="14" id="KW-1185">Reference proteome</keyword>
<keyword evidence="3" id="KW-0547">Nucleotide-binding</keyword>
<dbReference type="GO" id="GO:0051646">
    <property type="term" value="P:mitochondrion localization"/>
    <property type="evidence" value="ECO:0007669"/>
    <property type="project" value="TreeGrafter"/>
</dbReference>
<evidence type="ECO:0000256" key="7">
    <source>
        <dbReference type="ARBA" id="ARBA00023054"/>
    </source>
</evidence>
<comment type="caution">
    <text evidence="13">The sequence shown here is derived from an EMBL/GenBank/DDBJ whole genome shotgun (WGS) entry which is preliminary data.</text>
</comment>
<evidence type="ECO:0000313" key="14">
    <source>
        <dbReference type="Proteomes" id="UP001152795"/>
    </source>
</evidence>
<dbReference type="Pfam" id="PF00350">
    <property type="entry name" value="Dynamin_N"/>
    <property type="match status" value="1"/>
</dbReference>
<name>A0A7D9H919_PARCT</name>
<dbReference type="Gene3D" id="1.20.5.110">
    <property type="match status" value="1"/>
</dbReference>
<dbReference type="Gene3D" id="3.40.50.300">
    <property type="entry name" value="P-loop containing nucleotide triphosphate hydrolases"/>
    <property type="match status" value="1"/>
</dbReference>
<evidence type="ECO:0000256" key="8">
    <source>
        <dbReference type="ARBA" id="ARBA00023128"/>
    </source>
</evidence>
<feature type="compositionally biased region" description="Low complexity" evidence="12">
    <location>
        <begin position="594"/>
        <end position="603"/>
    </location>
</feature>
<dbReference type="SUPFAM" id="SSF52540">
    <property type="entry name" value="P-loop containing nucleoside triphosphate hydrolases"/>
    <property type="match status" value="1"/>
</dbReference>